<organism evidence="1 2">
    <name type="scientific">Sulfobacillus benefaciens</name>
    <dbReference type="NCBI Taxonomy" id="453960"/>
    <lineage>
        <taxon>Bacteria</taxon>
        <taxon>Bacillati</taxon>
        <taxon>Bacillota</taxon>
        <taxon>Clostridia</taxon>
        <taxon>Eubacteriales</taxon>
        <taxon>Clostridiales Family XVII. Incertae Sedis</taxon>
        <taxon>Sulfobacillus</taxon>
    </lineage>
</organism>
<comment type="caution">
    <text evidence="1">The sequence shown here is derived from an EMBL/GenBank/DDBJ whole genome shotgun (WGS) entry which is preliminary data.</text>
</comment>
<evidence type="ECO:0000313" key="1">
    <source>
        <dbReference type="EMBL" id="PSR34723.1"/>
    </source>
</evidence>
<dbReference type="AlphaFoldDB" id="A0A2T2XJP5"/>
<accession>A0A2T2XJP5</accession>
<reference evidence="1 2" key="1">
    <citation type="journal article" date="2014" name="BMC Genomics">
        <title>Comparison of environmental and isolate Sulfobacillus genomes reveals diverse carbon, sulfur, nitrogen, and hydrogen metabolisms.</title>
        <authorList>
            <person name="Justice N.B."/>
            <person name="Norman A."/>
            <person name="Brown C.T."/>
            <person name="Singh A."/>
            <person name="Thomas B.C."/>
            <person name="Banfield J.F."/>
        </authorList>
    </citation>
    <scope>NUCLEOTIDE SEQUENCE [LARGE SCALE GENOMIC DNA]</scope>
    <source>
        <strain evidence="1">AMDSBA4</strain>
    </source>
</reference>
<sequence>MRVLLLLGSAQIPPHTRSLIEEVAELDRLGGGNSYLGLGKRPVLGVSRRFLPSVCTNQQKCYDVGQTHNRRDQ</sequence>
<evidence type="ECO:0000313" key="2">
    <source>
        <dbReference type="Proteomes" id="UP000242972"/>
    </source>
</evidence>
<name>A0A2T2XJP5_9FIRM</name>
<gene>
    <name evidence="1" type="ORF">C7B46_04620</name>
</gene>
<dbReference type="Proteomes" id="UP000242972">
    <property type="component" value="Unassembled WGS sequence"/>
</dbReference>
<proteinExistence type="predicted"/>
<dbReference type="EMBL" id="PXYW01000007">
    <property type="protein sequence ID" value="PSR34723.1"/>
    <property type="molecule type" value="Genomic_DNA"/>
</dbReference>
<protein>
    <submittedName>
        <fullName evidence="1">Uncharacterized protein</fullName>
    </submittedName>
</protein>